<gene>
    <name evidence="1" type="ORF">C2869_19895</name>
</gene>
<dbReference type="AlphaFoldDB" id="A0A2S0VWG9"/>
<dbReference type="KEGG" id="cate:C2869_19895"/>
<sequence length="177" mass="19211">MQIASKSQVKGCWLLLVTVVSMLLGNLASAKSPDEASLRAAVVLGILRFTEWQPPIDSSKPITICFLGDVQSKDKLVQASSRVTVKGHAVDTKNVISLPQTDVCSVLIIGDEWSGQYPTGVGSQLTVCDSCRFGNQTAINLVKRNQRIGFEINMPYVQANNISFSSSLLELASRINR</sequence>
<dbReference type="InterPro" id="IPR025293">
    <property type="entry name" value="YfiR/HmsC-like"/>
</dbReference>
<dbReference type="Proteomes" id="UP000244441">
    <property type="component" value="Chromosome"/>
</dbReference>
<evidence type="ECO:0000313" key="2">
    <source>
        <dbReference type="Proteomes" id="UP000244441"/>
    </source>
</evidence>
<reference evidence="1 2" key="1">
    <citation type="submission" date="2018-01" db="EMBL/GenBank/DDBJ databases">
        <title>Genome sequence of a Cantenovulum-like bacteria.</title>
        <authorList>
            <person name="Tan W.R."/>
            <person name="Lau N.-S."/>
            <person name="Go F."/>
            <person name="Amirul A.-A.A."/>
        </authorList>
    </citation>
    <scope>NUCLEOTIDE SEQUENCE [LARGE SCALE GENOMIC DNA]</scope>
    <source>
        <strain evidence="1 2">CCB-QB4</strain>
    </source>
</reference>
<dbReference type="EMBL" id="CP026604">
    <property type="protein sequence ID" value="AWB68523.1"/>
    <property type="molecule type" value="Genomic_DNA"/>
</dbReference>
<protein>
    <recommendedName>
        <fullName evidence="3">YfiR family protein</fullName>
    </recommendedName>
</protein>
<evidence type="ECO:0000313" key="1">
    <source>
        <dbReference type="EMBL" id="AWB68523.1"/>
    </source>
</evidence>
<evidence type="ECO:0008006" key="3">
    <source>
        <dbReference type="Google" id="ProtNLM"/>
    </source>
</evidence>
<dbReference type="Pfam" id="PF13689">
    <property type="entry name" value="DUF4154"/>
    <property type="match status" value="1"/>
</dbReference>
<keyword evidence="2" id="KW-1185">Reference proteome</keyword>
<name>A0A2S0VWG9_9ALTE</name>
<accession>A0A2S0VWG9</accession>
<organism evidence="1 2">
    <name type="scientific">Saccharobesus litoralis</name>
    <dbReference type="NCBI Taxonomy" id="2172099"/>
    <lineage>
        <taxon>Bacteria</taxon>
        <taxon>Pseudomonadati</taxon>
        <taxon>Pseudomonadota</taxon>
        <taxon>Gammaproteobacteria</taxon>
        <taxon>Alteromonadales</taxon>
        <taxon>Alteromonadaceae</taxon>
        <taxon>Saccharobesus</taxon>
    </lineage>
</organism>
<proteinExistence type="predicted"/>